<dbReference type="Pfam" id="PF01048">
    <property type="entry name" value="PNP_UDP_1"/>
    <property type="match status" value="1"/>
</dbReference>
<gene>
    <name evidence="3" type="primary">mtnP</name>
    <name evidence="5" type="ORF">FO013_00810</name>
</gene>
<dbReference type="InterPro" id="IPR000845">
    <property type="entry name" value="Nucleoside_phosphorylase_d"/>
</dbReference>
<comment type="subunit">
    <text evidence="3">Homohexamer. Dimer of a homotrimer.</text>
</comment>
<evidence type="ECO:0000256" key="2">
    <source>
        <dbReference type="ARBA" id="ARBA00022679"/>
    </source>
</evidence>
<feature type="site" description="Important for substrate specificity" evidence="3">
    <location>
        <position position="236"/>
    </location>
</feature>
<comment type="similarity">
    <text evidence="3">Belongs to the PNP/MTAP phosphorylase family. MTAP subfamily.</text>
</comment>
<evidence type="ECO:0000256" key="1">
    <source>
        <dbReference type="ARBA" id="ARBA00022676"/>
    </source>
</evidence>
<dbReference type="RefSeq" id="WP_143920585.1">
    <property type="nucleotide sequence ID" value="NZ_VLTK01000001.1"/>
</dbReference>
<feature type="binding site" evidence="3">
    <location>
        <begin position="101"/>
        <end position="102"/>
    </location>
    <ligand>
        <name>phosphate</name>
        <dbReference type="ChEBI" id="CHEBI:43474"/>
    </ligand>
</feature>
<evidence type="ECO:0000259" key="4">
    <source>
        <dbReference type="Pfam" id="PF01048"/>
    </source>
</evidence>
<dbReference type="OrthoDB" id="1523230at2"/>
<dbReference type="PROSITE" id="PS01240">
    <property type="entry name" value="PNP_MTAP_2"/>
    <property type="match status" value="1"/>
</dbReference>
<sequence length="288" mass="30261">MNPTEDRLGEAEAAEPSPRIAVIGGSGLYELLAPSERIDRRIDTPYGPPSGTITLGDLDGTPIAFLSRHGAGHALAPHEINYRANMWALASLGVRTVVSSSAVGSINPDMPIGSFVIPDQMLDRTTRRASTYSGGGLVVHLPFSDPFTPDLVAKARTAVRALGEAVPDSGTTTVIEGPRFSTRAESRLLRESGGDIVNMTQYPEAALAGELGMGIVNLSFVTDFDAGQNLAEAVDASVVLDRLRAAEPRIIAALSAIVAAIDADYRPPQLVPAETIRAILTHTVASDA</sequence>
<name>A0A556CQ29_BREAU</name>
<dbReference type="HAMAP" id="MF_01963">
    <property type="entry name" value="MTAP"/>
    <property type="match status" value="1"/>
</dbReference>
<dbReference type="GO" id="GO:0005829">
    <property type="term" value="C:cytosol"/>
    <property type="evidence" value="ECO:0007669"/>
    <property type="project" value="TreeGrafter"/>
</dbReference>
<feature type="site" description="Important for substrate specificity" evidence="3">
    <location>
        <position position="181"/>
    </location>
</feature>
<dbReference type="PANTHER" id="PTHR42679:SF2">
    <property type="entry name" value="S-METHYL-5'-THIOADENOSINE PHOSPHORYLASE"/>
    <property type="match status" value="1"/>
</dbReference>
<organism evidence="5 6">
    <name type="scientific">Brevibacterium aurantiacum</name>
    <dbReference type="NCBI Taxonomy" id="273384"/>
    <lineage>
        <taxon>Bacteria</taxon>
        <taxon>Bacillati</taxon>
        <taxon>Actinomycetota</taxon>
        <taxon>Actinomycetes</taxon>
        <taxon>Micrococcales</taxon>
        <taxon>Brevibacteriaceae</taxon>
        <taxon>Brevibacterium</taxon>
    </lineage>
</organism>
<comment type="pathway">
    <text evidence="3">Amino-acid biosynthesis; L-methionine biosynthesis via salvage pathway; S-methyl-5-thio-alpha-D-ribose 1-phosphate from S-methyl-5'-thioadenosine (phosphorylase route): step 1/1.</text>
</comment>
<evidence type="ECO:0000313" key="6">
    <source>
        <dbReference type="Proteomes" id="UP000316406"/>
    </source>
</evidence>
<comment type="catalytic activity">
    <reaction evidence="3">
        <text>S-methyl-5'-thioadenosine + phosphate = 5-(methylsulfanyl)-alpha-D-ribose 1-phosphate + adenine</text>
        <dbReference type="Rhea" id="RHEA:11852"/>
        <dbReference type="ChEBI" id="CHEBI:16708"/>
        <dbReference type="ChEBI" id="CHEBI:17509"/>
        <dbReference type="ChEBI" id="CHEBI:43474"/>
        <dbReference type="ChEBI" id="CHEBI:58533"/>
        <dbReference type="EC" id="2.4.2.28"/>
    </reaction>
</comment>
<keyword evidence="3" id="KW-0660">Purine salvage</keyword>
<evidence type="ECO:0000256" key="3">
    <source>
        <dbReference type="HAMAP-Rule" id="MF_01963"/>
    </source>
</evidence>
<feature type="domain" description="Nucleoside phosphorylase" evidence="4">
    <location>
        <begin position="19"/>
        <end position="258"/>
    </location>
</feature>
<keyword evidence="6" id="KW-1185">Reference proteome</keyword>
<dbReference type="GO" id="GO:0019509">
    <property type="term" value="P:L-methionine salvage from methylthioadenosine"/>
    <property type="evidence" value="ECO:0007669"/>
    <property type="project" value="UniProtKB-UniRule"/>
</dbReference>
<dbReference type="Gene3D" id="3.40.50.1580">
    <property type="entry name" value="Nucleoside phosphorylase domain"/>
    <property type="match status" value="1"/>
</dbReference>
<feature type="binding site" evidence="3">
    <location>
        <position position="199"/>
    </location>
    <ligand>
        <name>substrate</name>
    </ligand>
</feature>
<dbReference type="SUPFAM" id="SSF53167">
    <property type="entry name" value="Purine and uridine phosphorylases"/>
    <property type="match status" value="1"/>
</dbReference>
<keyword evidence="1 3" id="KW-0328">Glycosyltransferase</keyword>
<dbReference type="Proteomes" id="UP000316406">
    <property type="component" value="Unassembled WGS sequence"/>
</dbReference>
<dbReference type="InterPro" id="IPR018099">
    <property type="entry name" value="Purine_phosphorylase-2_CS"/>
</dbReference>
<dbReference type="InterPro" id="IPR035994">
    <property type="entry name" value="Nucleoside_phosphorylase_sf"/>
</dbReference>
<keyword evidence="2 3" id="KW-0808">Transferase</keyword>
<proteinExistence type="inferred from homology"/>
<feature type="binding site" evidence="3">
    <location>
        <begin position="68"/>
        <end position="69"/>
    </location>
    <ligand>
        <name>phosphate</name>
        <dbReference type="ChEBI" id="CHEBI:43474"/>
    </ligand>
</feature>
<reference evidence="5 6" key="1">
    <citation type="submission" date="2019-07" db="EMBL/GenBank/DDBJ databases">
        <title>Draft genome sequence of Brevibacterium aurantiacum XU54 isolated from Xinjiang China.</title>
        <authorList>
            <person name="Xu X."/>
        </authorList>
    </citation>
    <scope>NUCLEOTIDE SEQUENCE [LARGE SCALE GENOMIC DNA]</scope>
    <source>
        <strain evidence="5 6">XU54</strain>
    </source>
</reference>
<dbReference type="EMBL" id="VLTK01000001">
    <property type="protein sequence ID" value="TSI19539.1"/>
    <property type="molecule type" value="Genomic_DNA"/>
</dbReference>
<feature type="binding site" evidence="3">
    <location>
        <position position="200"/>
    </location>
    <ligand>
        <name>phosphate</name>
        <dbReference type="ChEBI" id="CHEBI:43474"/>
    </ligand>
</feature>
<dbReference type="AlphaFoldDB" id="A0A556CQ29"/>
<dbReference type="PANTHER" id="PTHR42679">
    <property type="entry name" value="S-METHYL-5'-THIOADENOSINE PHOSPHORYLASE"/>
    <property type="match status" value="1"/>
</dbReference>
<comment type="caution">
    <text evidence="5">The sequence shown here is derived from an EMBL/GenBank/DDBJ whole genome shotgun (WGS) entry which is preliminary data.</text>
</comment>
<protein>
    <recommendedName>
        <fullName evidence="3">S-methyl-5'-thioadenosine phosphorylase</fullName>
        <ecNumber evidence="3">2.4.2.28</ecNumber>
    </recommendedName>
    <alternativeName>
        <fullName evidence="3">5'-methylthioadenosine phosphorylase</fullName>
        <shortName evidence="3">MTA phosphorylase</shortName>
        <shortName evidence="3">MTAP</shortName>
    </alternativeName>
</protein>
<evidence type="ECO:0000313" key="5">
    <source>
        <dbReference type="EMBL" id="TSI19539.1"/>
    </source>
</evidence>
<dbReference type="EC" id="2.4.2.28" evidence="3"/>
<accession>A0A556CQ29</accession>
<dbReference type="InterPro" id="IPR010044">
    <property type="entry name" value="MTAP"/>
</dbReference>
<dbReference type="GO" id="GO:0006166">
    <property type="term" value="P:purine ribonucleoside salvage"/>
    <property type="evidence" value="ECO:0007669"/>
    <property type="project" value="UniProtKB-KW"/>
</dbReference>
<dbReference type="CDD" id="cd09010">
    <property type="entry name" value="MTAP_SsMTAPII_like_MTIP"/>
    <property type="match status" value="1"/>
</dbReference>
<comment type="function">
    <text evidence="3">Catalyzes the reversible phosphorylation of S-methyl-5'-thioadenosine (MTA) to adenine and 5-methylthioribose-1-phosphate. Involved in the breakdown of MTA, a major by-product of polyamine biosynthesis. Responsible for the first step in the methionine salvage pathway after MTA has been generated from S-adenosylmethionine. Has broad substrate specificity with 6-aminopurine nucleosides as preferred substrates.</text>
</comment>
<feature type="binding site" evidence="3">
    <location>
        <begin position="223"/>
        <end position="225"/>
    </location>
    <ligand>
        <name>substrate</name>
    </ligand>
</feature>
<dbReference type="UniPathway" id="UPA00904">
    <property type="reaction ID" value="UER00873"/>
</dbReference>
<dbReference type="GO" id="GO:0017061">
    <property type="term" value="F:S-methyl-5-thioadenosine phosphorylase activity"/>
    <property type="evidence" value="ECO:0007669"/>
    <property type="project" value="UniProtKB-UniRule"/>
</dbReference>
<feature type="binding site" evidence="3">
    <location>
        <position position="26"/>
    </location>
    <ligand>
        <name>phosphate</name>
        <dbReference type="ChEBI" id="CHEBI:43474"/>
    </ligand>
</feature>